<dbReference type="EMBL" id="JACEIK010000023">
    <property type="protein sequence ID" value="MCD7446884.1"/>
    <property type="molecule type" value="Genomic_DNA"/>
</dbReference>
<name>A0ABS8RJ94_DATST</name>
<accession>A0ABS8RJ94</accession>
<reference evidence="1 2" key="1">
    <citation type="journal article" date="2021" name="BMC Genomics">
        <title>Datura genome reveals duplications of psychoactive alkaloid biosynthetic genes and high mutation rate following tissue culture.</title>
        <authorList>
            <person name="Rajewski A."/>
            <person name="Carter-House D."/>
            <person name="Stajich J."/>
            <person name="Litt A."/>
        </authorList>
    </citation>
    <scope>NUCLEOTIDE SEQUENCE [LARGE SCALE GENOMIC DNA]</scope>
    <source>
        <strain evidence="1">AR-01</strain>
    </source>
</reference>
<evidence type="ECO:0000313" key="1">
    <source>
        <dbReference type="EMBL" id="MCD7446884.1"/>
    </source>
</evidence>
<protein>
    <submittedName>
        <fullName evidence="1">Uncharacterized protein</fullName>
    </submittedName>
</protein>
<gene>
    <name evidence="1" type="ORF">HAX54_018855</name>
</gene>
<evidence type="ECO:0000313" key="2">
    <source>
        <dbReference type="Proteomes" id="UP000823775"/>
    </source>
</evidence>
<organism evidence="1 2">
    <name type="scientific">Datura stramonium</name>
    <name type="common">Jimsonweed</name>
    <name type="synonym">Common thornapple</name>
    <dbReference type="NCBI Taxonomy" id="4076"/>
    <lineage>
        <taxon>Eukaryota</taxon>
        <taxon>Viridiplantae</taxon>
        <taxon>Streptophyta</taxon>
        <taxon>Embryophyta</taxon>
        <taxon>Tracheophyta</taxon>
        <taxon>Spermatophyta</taxon>
        <taxon>Magnoliopsida</taxon>
        <taxon>eudicotyledons</taxon>
        <taxon>Gunneridae</taxon>
        <taxon>Pentapetalae</taxon>
        <taxon>asterids</taxon>
        <taxon>lamiids</taxon>
        <taxon>Solanales</taxon>
        <taxon>Solanaceae</taxon>
        <taxon>Solanoideae</taxon>
        <taxon>Datureae</taxon>
        <taxon>Datura</taxon>
    </lineage>
</organism>
<proteinExistence type="predicted"/>
<dbReference type="Proteomes" id="UP000823775">
    <property type="component" value="Unassembled WGS sequence"/>
</dbReference>
<comment type="caution">
    <text evidence="1">The sequence shown here is derived from an EMBL/GenBank/DDBJ whole genome shotgun (WGS) entry which is preliminary data.</text>
</comment>
<keyword evidence="2" id="KW-1185">Reference proteome</keyword>
<sequence>MLVSPEQGEERRNEGRSSGWWLAWLFSGRIEWGEWRMEEAVLETGYIPPNRGGRWWMREREERERKMMVGAAEVVSEKTRRETGAAVWRWQQLYSCDNNFTAMKVDFEKRE</sequence>